<sequence length="63" mass="6769">MQPAGRKAIWLLQGDSHPQTWWGRGFSGLQVIPDTAPASQCQPCRSCTHSGPSCACSPTSWPT</sequence>
<reference evidence="1 2" key="1">
    <citation type="submission" date="2005-09" db="EMBL/GenBank/DDBJ databases">
        <authorList>
            <person name="Mural R.J."/>
            <person name="Li P.W."/>
            <person name="Adams M.D."/>
            <person name="Amanatides P.G."/>
            <person name="Baden-Tillson H."/>
            <person name="Barnstead M."/>
            <person name="Chin S.H."/>
            <person name="Dew I."/>
            <person name="Evans C.A."/>
            <person name="Ferriera S."/>
            <person name="Flanigan M."/>
            <person name="Fosler C."/>
            <person name="Glodek A."/>
            <person name="Gu Z."/>
            <person name="Holt R.A."/>
            <person name="Jennings D."/>
            <person name="Kraft C.L."/>
            <person name="Lu F."/>
            <person name="Nguyen T."/>
            <person name="Nusskern D.R."/>
            <person name="Pfannkoch C.M."/>
            <person name="Sitter C."/>
            <person name="Sutton G.G."/>
            <person name="Venter J.C."/>
            <person name="Wang Z."/>
            <person name="Woodage T."/>
            <person name="Zheng X.H."/>
            <person name="Zhong F."/>
        </authorList>
    </citation>
    <scope>NUCLEOTIDE SEQUENCE [LARGE SCALE GENOMIC DNA]</scope>
    <source>
        <strain>BN</strain>
        <strain evidence="2">Sprague-Dawley</strain>
    </source>
</reference>
<name>A6JS50_RAT</name>
<proteinExistence type="predicted"/>
<accession>A6JS50</accession>
<organism evidence="1 2">
    <name type="scientific">Rattus norvegicus</name>
    <name type="common">Rat</name>
    <dbReference type="NCBI Taxonomy" id="10116"/>
    <lineage>
        <taxon>Eukaryota</taxon>
        <taxon>Metazoa</taxon>
        <taxon>Chordata</taxon>
        <taxon>Craniata</taxon>
        <taxon>Vertebrata</taxon>
        <taxon>Euteleostomi</taxon>
        <taxon>Mammalia</taxon>
        <taxon>Eutheria</taxon>
        <taxon>Euarchontoglires</taxon>
        <taxon>Glires</taxon>
        <taxon>Rodentia</taxon>
        <taxon>Myomorpha</taxon>
        <taxon>Muroidea</taxon>
        <taxon>Muridae</taxon>
        <taxon>Murinae</taxon>
        <taxon>Rattus</taxon>
    </lineage>
</organism>
<gene>
    <name evidence="1 3" type="primary">Ahsg</name>
    <name evidence="1" type="ORF">rCG_36739</name>
</gene>
<evidence type="ECO:0000313" key="2">
    <source>
        <dbReference type="Proteomes" id="UP000234681"/>
    </source>
</evidence>
<dbReference type="EMBL" id="CH473999">
    <property type="protein sequence ID" value="EDL78056.1"/>
    <property type="molecule type" value="Genomic_DNA"/>
</dbReference>
<dbReference type="AlphaFoldDB" id="A6JS50"/>
<evidence type="ECO:0000313" key="1">
    <source>
        <dbReference type="EMBL" id="EDL78056.1"/>
    </source>
</evidence>
<dbReference type="Proteomes" id="UP000234681">
    <property type="component" value="Chromosome 11"/>
</dbReference>
<evidence type="ECO:0000313" key="3">
    <source>
        <dbReference type="RGD" id="2075"/>
    </source>
</evidence>
<protein>
    <submittedName>
        <fullName evidence="1">Alpha-2-HS-glycoprotein, isoform CRA_a</fullName>
    </submittedName>
</protein>
<dbReference type="RGD" id="2075">
    <property type="gene designation" value="Ahsg"/>
</dbReference>